<dbReference type="OrthoDB" id="10016073at2"/>
<dbReference type="RefSeq" id="WP_138453012.1">
    <property type="nucleotide sequence ID" value="NZ_JADLSC010000006.1"/>
</dbReference>
<dbReference type="EMBL" id="VBUT01000015">
    <property type="protein sequence ID" value="TLF72732.1"/>
    <property type="molecule type" value="Genomic_DNA"/>
</dbReference>
<evidence type="ECO:0008006" key="6">
    <source>
        <dbReference type="Google" id="ProtNLM"/>
    </source>
</evidence>
<comment type="caution">
    <text evidence="2">The sequence shown here is derived from an EMBL/GenBank/DDBJ whole genome shotgun (WGS) entry which is preliminary data.</text>
</comment>
<organism evidence="2 4">
    <name type="scientific">Nocardia cyriacigeorgica</name>
    <dbReference type="NCBI Taxonomy" id="135487"/>
    <lineage>
        <taxon>Bacteria</taxon>
        <taxon>Bacillati</taxon>
        <taxon>Actinomycetota</taxon>
        <taxon>Actinomycetes</taxon>
        <taxon>Mycobacteriales</taxon>
        <taxon>Nocardiaceae</taxon>
        <taxon>Nocardia</taxon>
    </lineage>
</organism>
<protein>
    <recommendedName>
        <fullName evidence="6">Lipoprotein</fullName>
    </recommendedName>
</protein>
<feature type="signal peptide" evidence="1">
    <location>
        <begin position="1"/>
        <end position="26"/>
    </location>
</feature>
<sequence>MSIHTIVRAVMAVSALSLFMIGCASTDDPMPTGGDHPAVPIPTPELREGNCAGGYRWMTDSEFGQYSIGGRVNGRDWKSEWNQLPEEIRTGNSFLTEVTSEVPICSDKTADDIISAARAMCAEADADQLLADAVYQVEMKQKAIDRAGLGLPIWVTGGPRGSQHLGLDKVVEHFMSRIGGYGSESIFPGGCPQLEPWR</sequence>
<accession>A0A5R8NAM3</accession>
<evidence type="ECO:0000313" key="3">
    <source>
        <dbReference type="EMBL" id="TLF92384.1"/>
    </source>
</evidence>
<gene>
    <name evidence="2" type="ORF">FEK34_28775</name>
    <name evidence="3" type="ORF">FEK35_30630</name>
</gene>
<dbReference type="AlphaFoldDB" id="A0A5R8NAM3"/>
<dbReference type="Proteomes" id="UP000306378">
    <property type="component" value="Unassembled WGS sequence"/>
</dbReference>
<evidence type="ECO:0000256" key="1">
    <source>
        <dbReference type="SAM" id="SignalP"/>
    </source>
</evidence>
<dbReference type="Proteomes" id="UP000308349">
    <property type="component" value="Unassembled WGS sequence"/>
</dbReference>
<feature type="chain" id="PRO_5036372669" description="Lipoprotein" evidence="1">
    <location>
        <begin position="27"/>
        <end position="198"/>
    </location>
</feature>
<evidence type="ECO:0000313" key="5">
    <source>
        <dbReference type="Proteomes" id="UP000308349"/>
    </source>
</evidence>
<reference evidence="4 5" key="1">
    <citation type="submission" date="2019-05" db="EMBL/GenBank/DDBJ databases">
        <title>Genomes sequences of two Nocardia cyriacigeorgica environmental isolates, type strains Nocardia asteroides ATCC 19247 and Nocardia cyriacigeorgica DSM 44484.</title>
        <authorList>
            <person name="Vautrin F."/>
            <person name="Bergeron E."/>
            <person name="Dubost A."/>
            <person name="Abrouk D."/>
            <person name="Rodriguez Nava V."/>
            <person name="Pujic P."/>
        </authorList>
    </citation>
    <scope>NUCLEOTIDE SEQUENCE [LARGE SCALE GENOMIC DNA]</scope>
    <source>
        <strain evidence="3 5">EML 1456</strain>
        <strain evidence="2 4">EML 446</strain>
    </source>
</reference>
<evidence type="ECO:0000313" key="2">
    <source>
        <dbReference type="EMBL" id="TLF72732.1"/>
    </source>
</evidence>
<dbReference type="EMBL" id="VBUU01000060">
    <property type="protein sequence ID" value="TLF92384.1"/>
    <property type="molecule type" value="Genomic_DNA"/>
</dbReference>
<proteinExistence type="predicted"/>
<name>A0A5R8NAM3_9NOCA</name>
<evidence type="ECO:0000313" key="4">
    <source>
        <dbReference type="Proteomes" id="UP000306378"/>
    </source>
</evidence>
<keyword evidence="1" id="KW-0732">Signal</keyword>